<dbReference type="InterPro" id="IPR053830">
    <property type="entry name" value="DUF6922"/>
</dbReference>
<dbReference type="EMBL" id="JADKFW010000004">
    <property type="protein sequence ID" value="MBK9717487.1"/>
    <property type="molecule type" value="Genomic_DNA"/>
</dbReference>
<feature type="domain" description="DUF6922" evidence="1">
    <location>
        <begin position="1"/>
        <end position="48"/>
    </location>
</feature>
<evidence type="ECO:0000259" key="1">
    <source>
        <dbReference type="Pfam" id="PF21956"/>
    </source>
</evidence>
<protein>
    <recommendedName>
        <fullName evidence="1">DUF6922 domain-containing protein</fullName>
    </recommendedName>
</protein>
<dbReference type="Pfam" id="PF21956">
    <property type="entry name" value="DUF6922"/>
    <property type="match status" value="1"/>
</dbReference>
<proteinExistence type="predicted"/>
<name>A0A9D7S997_9BACT</name>
<gene>
    <name evidence="2" type="ORF">IPO85_08235</name>
</gene>
<sequence>MFWDFFIEKIDTELHKNFIIERVISRGLLEDFYYLQQLYSKEEIIAALKKSKVLDPKTVHFCSHFYNIPITELNASPYYS</sequence>
<evidence type="ECO:0000313" key="3">
    <source>
        <dbReference type="Proteomes" id="UP000808349"/>
    </source>
</evidence>
<comment type="caution">
    <text evidence="2">The sequence shown here is derived from an EMBL/GenBank/DDBJ whole genome shotgun (WGS) entry which is preliminary data.</text>
</comment>
<dbReference type="Proteomes" id="UP000808349">
    <property type="component" value="Unassembled WGS sequence"/>
</dbReference>
<organism evidence="2 3">
    <name type="scientific">Candidatus Defluviibacterium haderslevense</name>
    <dbReference type="NCBI Taxonomy" id="2981993"/>
    <lineage>
        <taxon>Bacteria</taxon>
        <taxon>Pseudomonadati</taxon>
        <taxon>Bacteroidota</taxon>
        <taxon>Saprospiria</taxon>
        <taxon>Saprospirales</taxon>
        <taxon>Saprospiraceae</taxon>
        <taxon>Candidatus Defluviibacterium</taxon>
    </lineage>
</organism>
<evidence type="ECO:0000313" key="2">
    <source>
        <dbReference type="EMBL" id="MBK9717487.1"/>
    </source>
</evidence>
<dbReference type="AlphaFoldDB" id="A0A9D7S997"/>
<accession>A0A9D7S997</accession>
<reference evidence="2 3" key="1">
    <citation type="submission" date="2020-10" db="EMBL/GenBank/DDBJ databases">
        <title>Connecting structure to function with the recovery of over 1000 high-quality activated sludge metagenome-assembled genomes encoding full-length rRNA genes using long-read sequencing.</title>
        <authorList>
            <person name="Singleton C.M."/>
            <person name="Petriglieri F."/>
            <person name="Kristensen J.M."/>
            <person name="Kirkegaard R.H."/>
            <person name="Michaelsen T.Y."/>
            <person name="Andersen M.H."/>
            <person name="Karst S.M."/>
            <person name="Dueholm M.S."/>
            <person name="Nielsen P.H."/>
            <person name="Albertsen M."/>
        </authorList>
    </citation>
    <scope>NUCLEOTIDE SEQUENCE [LARGE SCALE GENOMIC DNA]</scope>
    <source>
        <strain evidence="2">Ribe_18-Q3-R11-54_BAT3C.373</strain>
    </source>
</reference>